<keyword evidence="1" id="KW-0175">Coiled coil</keyword>
<feature type="coiled-coil region" evidence="1">
    <location>
        <begin position="96"/>
        <end position="123"/>
    </location>
</feature>
<dbReference type="EMBL" id="QAOT01000009">
    <property type="protein sequence ID" value="PTR18207.1"/>
    <property type="molecule type" value="Genomic_DNA"/>
</dbReference>
<comment type="caution">
    <text evidence="2">The sequence shown here is derived from an EMBL/GenBank/DDBJ whole genome shotgun (WGS) entry which is preliminary data.</text>
</comment>
<evidence type="ECO:0000313" key="3">
    <source>
        <dbReference type="Proteomes" id="UP000244060"/>
    </source>
</evidence>
<reference evidence="2 3" key="1">
    <citation type="submission" date="2018-04" db="EMBL/GenBank/DDBJ databases">
        <title>Genomic Encyclopedia of Type Strains, Phase III (KMG-III): the genomes of soil and plant-associated and newly described type strains.</title>
        <authorList>
            <person name="Whitman W."/>
        </authorList>
    </citation>
    <scope>NUCLEOTIDE SEQUENCE [LARGE SCALE GENOMIC DNA]</scope>
    <source>
        <strain evidence="2 3">KA25</strain>
    </source>
</reference>
<evidence type="ECO:0008006" key="4">
    <source>
        <dbReference type="Google" id="ProtNLM"/>
    </source>
</evidence>
<dbReference type="OrthoDB" id="7059292at2"/>
<dbReference type="AlphaFoldDB" id="A0A2T5K6Z9"/>
<name>A0A2T5K6Z9_9RHOB</name>
<organism evidence="2 3">
    <name type="scientific">Cereibacter azotoformans</name>
    <dbReference type="NCBI Taxonomy" id="43057"/>
    <lineage>
        <taxon>Bacteria</taxon>
        <taxon>Pseudomonadati</taxon>
        <taxon>Pseudomonadota</taxon>
        <taxon>Alphaproteobacteria</taxon>
        <taxon>Rhodobacterales</taxon>
        <taxon>Paracoccaceae</taxon>
        <taxon>Cereibacter</taxon>
    </lineage>
</organism>
<dbReference type="SUPFAM" id="SSF56300">
    <property type="entry name" value="Metallo-dependent phosphatases"/>
    <property type="match status" value="1"/>
</dbReference>
<dbReference type="InterPro" id="IPR029052">
    <property type="entry name" value="Metallo-depent_PP-like"/>
</dbReference>
<evidence type="ECO:0000256" key="1">
    <source>
        <dbReference type="SAM" id="Coils"/>
    </source>
</evidence>
<accession>A0A2T5K6Z9</accession>
<evidence type="ECO:0000313" key="2">
    <source>
        <dbReference type="EMBL" id="PTR18207.1"/>
    </source>
</evidence>
<sequence length="452" mass="50339">MTSSRPAVLLKSDIIPADTLASLDRGDLTLSQLIAALGMPHSAKNRVYRSIALHVRAGLAPASLLRYESIRQPYERNPHVVTPDLEAAPGPSDREIDRARREALKARTRAREAELEVEDLRRVSEVLAGLHDEPVSPPAWLDEDYIPHLDAPSVPILMMADWHLGEVVDPSQSYGYTYNVQIAEARIKETVERSVRLLRHSIAGTTYPGIVLACVGDLVSGSIHGELAETDELEILPSIIRARDLMVGVIDTMKREFGRVFVPTAVGNHGRVFDKRPRAKGYVERNADHMVYKLLESHYRDDPDVTISAQKSGETLFRIYGMTFLLTHGDQIGAKGGDGLIGSIGPIMRGQMKTLRSLATLDIEVDHILMGHYHQQLYLPRVTVSGCLKGPDEYAIRLLRAPVEDPSQTLLLVHPEYGVTFRQPLFLRDQWCPDRTTQATDKRWVSVFGDAA</sequence>
<dbReference type="Proteomes" id="UP000244060">
    <property type="component" value="Unassembled WGS sequence"/>
</dbReference>
<gene>
    <name evidence="2" type="ORF">C8J28_109167</name>
</gene>
<proteinExistence type="predicted"/>
<keyword evidence="3" id="KW-1185">Reference proteome</keyword>
<dbReference type="RefSeq" id="WP_108221110.1">
    <property type="nucleotide sequence ID" value="NZ_QAOT01000009.1"/>
</dbReference>
<protein>
    <recommendedName>
        <fullName evidence="4">Calcineurin-like phosphoesterase domain-containing protein</fullName>
    </recommendedName>
</protein>